<dbReference type="AlphaFoldDB" id="A0A1R4GR72"/>
<dbReference type="InterPro" id="IPR011322">
    <property type="entry name" value="N-reg_PII-like_a/b"/>
</dbReference>
<dbReference type="RefSeq" id="WP_087141817.1">
    <property type="nucleotide sequence ID" value="NZ_FUIE01000085.1"/>
</dbReference>
<keyword evidence="1" id="KW-0812">Transmembrane</keyword>
<dbReference type="OrthoDB" id="7205980at2"/>
<reference evidence="2 3" key="1">
    <citation type="submission" date="2017-02" db="EMBL/GenBank/DDBJ databases">
        <authorList>
            <person name="Peterson S.W."/>
        </authorList>
    </citation>
    <scope>NUCLEOTIDE SEQUENCE [LARGE SCALE GENOMIC DNA]</scope>
    <source>
        <strain evidence="2 3">3F5N</strain>
    </source>
</reference>
<keyword evidence="1" id="KW-0472">Membrane</keyword>
<evidence type="ECO:0000313" key="2">
    <source>
        <dbReference type="EMBL" id="SJM70681.1"/>
    </source>
</evidence>
<evidence type="ECO:0000313" key="3">
    <source>
        <dbReference type="Proteomes" id="UP000195766"/>
    </source>
</evidence>
<gene>
    <name evidence="2" type="ORF">FM111_15305</name>
</gene>
<dbReference type="Gene3D" id="3.30.70.790">
    <property type="entry name" value="UreE, C-terminal domain"/>
    <property type="match status" value="1"/>
</dbReference>
<dbReference type="SUPFAM" id="SSF54913">
    <property type="entry name" value="GlnB-like"/>
    <property type="match status" value="1"/>
</dbReference>
<sequence>MSLVEIARYHDVYEADLAAAFLSSHDIEVSVTERFQTTVDPLMQRALGIRLMGRADQAARARDLLARAGTGEFATDEGDDLDGPDTTVRTASRGLALFAFATGAGFVGTAMPRRFSALQWAGLALIVAILLLSGGAYLWALVNGALG</sequence>
<protein>
    <recommendedName>
        <fullName evidence="4">DUF2007 domain-containing protein</fullName>
    </recommendedName>
</protein>
<evidence type="ECO:0008006" key="4">
    <source>
        <dbReference type="Google" id="ProtNLM"/>
    </source>
</evidence>
<name>A0A1R4GR72_BREDI</name>
<accession>A0A1R4GR72</accession>
<keyword evidence="1" id="KW-1133">Transmembrane helix</keyword>
<dbReference type="EMBL" id="FUIE01000085">
    <property type="protein sequence ID" value="SJM70681.1"/>
    <property type="molecule type" value="Genomic_DNA"/>
</dbReference>
<feature type="transmembrane region" description="Helical" evidence="1">
    <location>
        <begin position="94"/>
        <end position="111"/>
    </location>
</feature>
<evidence type="ECO:0000256" key="1">
    <source>
        <dbReference type="SAM" id="Phobius"/>
    </source>
</evidence>
<dbReference type="Proteomes" id="UP000195766">
    <property type="component" value="Unassembled WGS sequence"/>
</dbReference>
<organism evidence="2 3">
    <name type="scientific">Brevundimonas diminuta 3F5N</name>
    <dbReference type="NCBI Taxonomy" id="1255603"/>
    <lineage>
        <taxon>Bacteria</taxon>
        <taxon>Pseudomonadati</taxon>
        <taxon>Pseudomonadota</taxon>
        <taxon>Alphaproteobacteria</taxon>
        <taxon>Caulobacterales</taxon>
        <taxon>Caulobacteraceae</taxon>
        <taxon>Brevundimonas</taxon>
    </lineage>
</organism>
<proteinExistence type="predicted"/>
<feature type="transmembrane region" description="Helical" evidence="1">
    <location>
        <begin position="117"/>
        <end position="142"/>
    </location>
</feature>